<dbReference type="CDD" id="cd06532">
    <property type="entry name" value="Glyco_transf_25"/>
    <property type="match status" value="1"/>
</dbReference>
<dbReference type="InterPro" id="IPR002654">
    <property type="entry name" value="Glyco_trans_25"/>
</dbReference>
<gene>
    <name evidence="2" type="ORF">CAV_0462</name>
</gene>
<name>A0A222MW42_9BACT</name>
<proteinExistence type="predicted"/>
<dbReference type="OrthoDB" id="1100027at2"/>
<keyword evidence="2" id="KW-0808">Transferase</keyword>
<evidence type="ECO:0000313" key="3">
    <source>
        <dbReference type="Proteomes" id="UP000201169"/>
    </source>
</evidence>
<sequence>MRVFIINLARSADRKEAMQKRINELYLKDKTLKSKLSFEFFEAIDGKNEANLKAFDEYIDDKKANLLRGGALSSSEKACFASHLMLWKKCIELDESIIILEDDVIFKNEFLEFIDEFINSPYDFVRLMALKKLKGVIYLNEHHILTTRRASGTQGYLLRPAAAIKFLKKAKFFYPLDDYMDKFFLHDVFIIVFKPYLISMHFEQSTINMGKKSAIINTHREIMRFVYRVISFLYIIFNRKKIKELKNLAKN</sequence>
<dbReference type="Pfam" id="PF01755">
    <property type="entry name" value="Glyco_transf_25"/>
    <property type="match status" value="1"/>
</dbReference>
<feature type="domain" description="Glycosyl transferase family 25" evidence="1">
    <location>
        <begin position="2"/>
        <end position="180"/>
    </location>
</feature>
<accession>A0A222MW42</accession>
<dbReference type="EMBL" id="CP022347">
    <property type="protein sequence ID" value="ASQ30129.1"/>
    <property type="molecule type" value="Genomic_DNA"/>
</dbReference>
<dbReference type="RefSeq" id="WP_094324910.1">
    <property type="nucleotide sequence ID" value="NZ_CP022347.1"/>
</dbReference>
<dbReference type="KEGG" id="cavi:CAV_0462"/>
<protein>
    <submittedName>
        <fullName evidence="2">Glycosyltransferase, family 25</fullName>
    </submittedName>
</protein>
<dbReference type="AlphaFoldDB" id="A0A222MW42"/>
<reference evidence="2 3" key="1">
    <citation type="submission" date="2017-07" db="EMBL/GenBank/DDBJ databases">
        <title>Analysis of two Campylobacter avium genomes and identification of a novel hippuricase gene.</title>
        <authorList>
            <person name="Miller W.G."/>
            <person name="Chapman M.H."/>
            <person name="Yee E."/>
            <person name="Revez J."/>
            <person name="Bono J.L."/>
            <person name="Rossi M."/>
        </authorList>
    </citation>
    <scope>NUCLEOTIDE SEQUENCE [LARGE SCALE GENOMIC DNA]</scope>
    <source>
        <strain evidence="2 3">LMG 24591</strain>
    </source>
</reference>
<keyword evidence="3" id="KW-1185">Reference proteome</keyword>
<dbReference type="Proteomes" id="UP000201169">
    <property type="component" value="Chromosome"/>
</dbReference>
<dbReference type="GO" id="GO:0016740">
    <property type="term" value="F:transferase activity"/>
    <property type="evidence" value="ECO:0007669"/>
    <property type="project" value="UniProtKB-KW"/>
</dbReference>
<organism evidence="2 3">
    <name type="scientific">Campylobacter avium LMG 24591</name>
    <dbReference type="NCBI Taxonomy" id="522484"/>
    <lineage>
        <taxon>Bacteria</taxon>
        <taxon>Pseudomonadati</taxon>
        <taxon>Campylobacterota</taxon>
        <taxon>Epsilonproteobacteria</taxon>
        <taxon>Campylobacterales</taxon>
        <taxon>Campylobacteraceae</taxon>
        <taxon>Campylobacter</taxon>
    </lineage>
</organism>
<evidence type="ECO:0000313" key="2">
    <source>
        <dbReference type="EMBL" id="ASQ30129.1"/>
    </source>
</evidence>
<evidence type="ECO:0000259" key="1">
    <source>
        <dbReference type="Pfam" id="PF01755"/>
    </source>
</evidence>